<feature type="domain" description="Fungal lipase-type" evidence="2">
    <location>
        <begin position="87"/>
        <end position="194"/>
    </location>
</feature>
<comment type="caution">
    <text evidence="3">The sequence shown here is derived from an EMBL/GenBank/DDBJ whole genome shotgun (WGS) entry which is preliminary data.</text>
</comment>
<evidence type="ECO:0000259" key="2">
    <source>
        <dbReference type="Pfam" id="PF01764"/>
    </source>
</evidence>
<protein>
    <recommendedName>
        <fullName evidence="2">Fungal lipase-type domain-containing protein</fullName>
    </recommendedName>
</protein>
<dbReference type="PANTHER" id="PTHR46898:SF3">
    <property type="entry name" value="FUNGAL LIPASE-LIKE DOMAIN-CONTAINING PROTEIN"/>
    <property type="match status" value="1"/>
</dbReference>
<dbReference type="PANTHER" id="PTHR46898">
    <property type="entry name" value="SENESCENCE-ASSOCIATED CARBOXYLESTERASE 101"/>
    <property type="match status" value="1"/>
</dbReference>
<name>A0AAD8L4C9_TARER</name>
<dbReference type="InterPro" id="IPR044603">
    <property type="entry name" value="SAG101-like"/>
</dbReference>
<keyword evidence="1" id="KW-0378">Hydrolase</keyword>
<dbReference type="Pfam" id="PF01764">
    <property type="entry name" value="Lipase_3"/>
    <property type="match status" value="1"/>
</dbReference>
<evidence type="ECO:0000256" key="1">
    <source>
        <dbReference type="ARBA" id="ARBA00022801"/>
    </source>
</evidence>
<dbReference type="GO" id="GO:0006952">
    <property type="term" value="P:defense response"/>
    <property type="evidence" value="ECO:0007669"/>
    <property type="project" value="InterPro"/>
</dbReference>
<sequence length="315" mass="35140">MSIFNSEVELGKFLGSADIISEAYRAISETISTYELHNTRSGINVLAFNCSPDYTARYLEGEFDLVSSETIQVLDFISTEANSSFSINKAAANLFQRLAHNLKDLEKKHINTSLVITGTGLGGYLAILSTLRLHHAIDLEESNGSRKTKRPICITFGSPLVGDASLQRAIAERPQWRISFLNVVAKKDPVASFFSSDTPYKPFGTFLYCVESGGHAAFEDQDSILLVLDAMKLSNAGSLQLYVYRNVLRLIRRRMLYFRDYELGESNLLRAGITLQLLEIDVLDDISKFKTVATSYIIYSSPSKPLTVTSYLHTF</sequence>
<evidence type="ECO:0000313" key="4">
    <source>
        <dbReference type="Proteomes" id="UP001229421"/>
    </source>
</evidence>
<dbReference type="GO" id="GO:0052689">
    <property type="term" value="F:carboxylic ester hydrolase activity"/>
    <property type="evidence" value="ECO:0007669"/>
    <property type="project" value="InterPro"/>
</dbReference>
<dbReference type="SUPFAM" id="SSF53474">
    <property type="entry name" value="alpha/beta-Hydrolases"/>
    <property type="match status" value="1"/>
</dbReference>
<dbReference type="InterPro" id="IPR002921">
    <property type="entry name" value="Fungal_lipase-type"/>
</dbReference>
<reference evidence="3" key="1">
    <citation type="journal article" date="2023" name="bioRxiv">
        <title>Improved chromosome-level genome assembly for marigold (Tagetes erecta).</title>
        <authorList>
            <person name="Jiang F."/>
            <person name="Yuan L."/>
            <person name="Wang S."/>
            <person name="Wang H."/>
            <person name="Xu D."/>
            <person name="Wang A."/>
            <person name="Fan W."/>
        </authorList>
    </citation>
    <scope>NUCLEOTIDE SEQUENCE</scope>
    <source>
        <strain evidence="3">WSJ</strain>
        <tissue evidence="3">Leaf</tissue>
    </source>
</reference>
<dbReference type="AlphaFoldDB" id="A0AAD8L4C9"/>
<proteinExistence type="predicted"/>
<dbReference type="EMBL" id="JAUHHV010000002">
    <property type="protein sequence ID" value="KAK1432818.1"/>
    <property type="molecule type" value="Genomic_DNA"/>
</dbReference>
<organism evidence="3 4">
    <name type="scientific">Tagetes erecta</name>
    <name type="common">African marigold</name>
    <dbReference type="NCBI Taxonomy" id="13708"/>
    <lineage>
        <taxon>Eukaryota</taxon>
        <taxon>Viridiplantae</taxon>
        <taxon>Streptophyta</taxon>
        <taxon>Embryophyta</taxon>
        <taxon>Tracheophyta</taxon>
        <taxon>Spermatophyta</taxon>
        <taxon>Magnoliopsida</taxon>
        <taxon>eudicotyledons</taxon>
        <taxon>Gunneridae</taxon>
        <taxon>Pentapetalae</taxon>
        <taxon>asterids</taxon>
        <taxon>campanulids</taxon>
        <taxon>Asterales</taxon>
        <taxon>Asteraceae</taxon>
        <taxon>Asteroideae</taxon>
        <taxon>Heliantheae alliance</taxon>
        <taxon>Tageteae</taxon>
        <taxon>Tagetes</taxon>
    </lineage>
</organism>
<dbReference type="Gene3D" id="3.40.50.1820">
    <property type="entry name" value="alpha/beta hydrolase"/>
    <property type="match status" value="1"/>
</dbReference>
<evidence type="ECO:0000313" key="3">
    <source>
        <dbReference type="EMBL" id="KAK1432818.1"/>
    </source>
</evidence>
<dbReference type="GO" id="GO:0006629">
    <property type="term" value="P:lipid metabolic process"/>
    <property type="evidence" value="ECO:0007669"/>
    <property type="project" value="InterPro"/>
</dbReference>
<gene>
    <name evidence="3" type="ORF">QVD17_09719</name>
</gene>
<keyword evidence="4" id="KW-1185">Reference proteome</keyword>
<dbReference type="InterPro" id="IPR029058">
    <property type="entry name" value="AB_hydrolase_fold"/>
</dbReference>
<dbReference type="Proteomes" id="UP001229421">
    <property type="component" value="Unassembled WGS sequence"/>
</dbReference>
<accession>A0AAD8L4C9</accession>